<dbReference type="SUPFAM" id="SSF52172">
    <property type="entry name" value="CheY-like"/>
    <property type="match status" value="1"/>
</dbReference>
<feature type="domain" description="Response regulatory" evidence="2">
    <location>
        <begin position="6"/>
        <end position="119"/>
    </location>
</feature>
<dbReference type="SMART" id="SM00850">
    <property type="entry name" value="LytTR"/>
    <property type="match status" value="1"/>
</dbReference>
<sequence>MNKQITTLLVDDEPGSLATLEQLIQMYCPSLKVIGKAMNPIEAAAMIEELQPQLVFLDIEMPYGNAFDMLDKMNDISFEVIFVTAYNNYALKAFRYAAADYLLKPLNIDELVDAVNRIAGRIGNQDVNSRIGTLLDNLNNKSDKFRKIILPINDGFLVEDVEQIMYLNAEGSYTTIHLASNKKVMVSKLLKEFEDMLPESDFCRIHHSTIININYVKKFYKGRGGEVEMANGEIMLISTRKKK</sequence>
<dbReference type="Proteomes" id="UP000426027">
    <property type="component" value="Chromosome"/>
</dbReference>
<gene>
    <name evidence="4" type="ORF">GLV81_11635</name>
</gene>
<dbReference type="PROSITE" id="PS50110">
    <property type="entry name" value="RESPONSE_REGULATORY"/>
    <property type="match status" value="1"/>
</dbReference>
<dbReference type="Pfam" id="PF04397">
    <property type="entry name" value="LytTR"/>
    <property type="match status" value="1"/>
</dbReference>
<dbReference type="GO" id="GO:0000156">
    <property type="term" value="F:phosphorelay response regulator activity"/>
    <property type="evidence" value="ECO:0007669"/>
    <property type="project" value="InterPro"/>
</dbReference>
<feature type="domain" description="HTH LytTR-type" evidence="3">
    <location>
        <begin position="148"/>
        <end position="243"/>
    </location>
</feature>
<dbReference type="Pfam" id="PF00072">
    <property type="entry name" value="Response_reg"/>
    <property type="match status" value="1"/>
</dbReference>
<accession>A0A6I6GE75</accession>
<evidence type="ECO:0000256" key="1">
    <source>
        <dbReference type="PROSITE-ProRule" id="PRU00169"/>
    </source>
</evidence>
<organism evidence="4 5">
    <name type="scientific">Phnomibacter ginsenosidimutans</name>
    <dbReference type="NCBI Taxonomy" id="2676868"/>
    <lineage>
        <taxon>Bacteria</taxon>
        <taxon>Pseudomonadati</taxon>
        <taxon>Bacteroidota</taxon>
        <taxon>Chitinophagia</taxon>
        <taxon>Chitinophagales</taxon>
        <taxon>Chitinophagaceae</taxon>
        <taxon>Phnomibacter</taxon>
    </lineage>
</organism>
<proteinExistence type="predicted"/>
<dbReference type="PANTHER" id="PTHR37299">
    <property type="entry name" value="TRANSCRIPTIONAL REGULATOR-RELATED"/>
    <property type="match status" value="1"/>
</dbReference>
<evidence type="ECO:0000259" key="3">
    <source>
        <dbReference type="PROSITE" id="PS50930"/>
    </source>
</evidence>
<dbReference type="EMBL" id="CP046566">
    <property type="protein sequence ID" value="QGW28660.1"/>
    <property type="molecule type" value="Genomic_DNA"/>
</dbReference>
<dbReference type="PROSITE" id="PS50930">
    <property type="entry name" value="HTH_LYTTR"/>
    <property type="match status" value="1"/>
</dbReference>
<dbReference type="InterPro" id="IPR007492">
    <property type="entry name" value="LytTR_DNA-bd_dom"/>
</dbReference>
<dbReference type="PANTHER" id="PTHR37299:SF1">
    <property type="entry name" value="STAGE 0 SPORULATION PROTEIN A HOMOLOG"/>
    <property type="match status" value="1"/>
</dbReference>
<keyword evidence="1" id="KW-0597">Phosphoprotein</keyword>
<dbReference type="InterPro" id="IPR001789">
    <property type="entry name" value="Sig_transdc_resp-reg_receiver"/>
</dbReference>
<evidence type="ECO:0000313" key="4">
    <source>
        <dbReference type="EMBL" id="QGW28660.1"/>
    </source>
</evidence>
<dbReference type="SMART" id="SM00448">
    <property type="entry name" value="REC"/>
    <property type="match status" value="1"/>
</dbReference>
<dbReference type="InterPro" id="IPR011006">
    <property type="entry name" value="CheY-like_superfamily"/>
</dbReference>
<reference evidence="4 5" key="1">
    <citation type="submission" date="2019-11" db="EMBL/GenBank/DDBJ databases">
        <authorList>
            <person name="Im W.T."/>
        </authorList>
    </citation>
    <scope>NUCLEOTIDE SEQUENCE [LARGE SCALE GENOMIC DNA]</scope>
    <source>
        <strain evidence="4 5">SB-02</strain>
    </source>
</reference>
<dbReference type="InterPro" id="IPR046947">
    <property type="entry name" value="LytR-like"/>
</dbReference>
<dbReference type="GO" id="GO:0003677">
    <property type="term" value="F:DNA binding"/>
    <property type="evidence" value="ECO:0007669"/>
    <property type="project" value="InterPro"/>
</dbReference>
<evidence type="ECO:0000259" key="2">
    <source>
        <dbReference type="PROSITE" id="PS50110"/>
    </source>
</evidence>
<feature type="modified residue" description="4-aspartylphosphate" evidence="1">
    <location>
        <position position="58"/>
    </location>
</feature>
<evidence type="ECO:0000313" key="5">
    <source>
        <dbReference type="Proteomes" id="UP000426027"/>
    </source>
</evidence>
<dbReference type="RefSeq" id="WP_157479013.1">
    <property type="nucleotide sequence ID" value="NZ_CP046566.1"/>
</dbReference>
<keyword evidence="5" id="KW-1185">Reference proteome</keyword>
<dbReference type="AlphaFoldDB" id="A0A6I6GE75"/>
<name>A0A6I6GE75_9BACT</name>
<protein>
    <submittedName>
        <fullName evidence="4">Response regulator</fullName>
    </submittedName>
</protein>
<dbReference type="Gene3D" id="2.40.50.1020">
    <property type="entry name" value="LytTr DNA-binding domain"/>
    <property type="match status" value="1"/>
</dbReference>
<dbReference type="Gene3D" id="3.40.50.2300">
    <property type="match status" value="1"/>
</dbReference>
<dbReference type="KEGG" id="fls:GLV81_11635"/>